<dbReference type="Proteomes" id="UP001638806">
    <property type="component" value="Unassembled WGS sequence"/>
</dbReference>
<evidence type="ECO:0000313" key="1">
    <source>
        <dbReference type="EMBL" id="KAL3965528.1"/>
    </source>
</evidence>
<reference evidence="1" key="1">
    <citation type="submission" date="2024-12" db="EMBL/GenBank/DDBJ databases">
        <title>Comparative genomics and development of molecular markers within Purpureocillium lilacinum and among Purpureocillium species.</title>
        <authorList>
            <person name="Yeh Z.-Y."/>
            <person name="Ni N.-T."/>
            <person name="Lo P.-H."/>
            <person name="Mushyakhwo K."/>
            <person name="Lin C.-F."/>
            <person name="Nai Y.-S."/>
        </authorList>
    </citation>
    <scope>NUCLEOTIDE SEQUENCE</scope>
    <source>
        <strain evidence="1">NCHU-NPUST-175</strain>
    </source>
</reference>
<gene>
    <name evidence="1" type="ORF">ACCO45_002532</name>
</gene>
<name>A0ACC4ECD5_PURLI</name>
<dbReference type="EMBL" id="JBGNUJ010000002">
    <property type="protein sequence ID" value="KAL3965528.1"/>
    <property type="molecule type" value="Genomic_DNA"/>
</dbReference>
<comment type="caution">
    <text evidence="1">The sequence shown here is derived from an EMBL/GenBank/DDBJ whole genome shotgun (WGS) entry which is preliminary data.</text>
</comment>
<proteinExistence type="predicted"/>
<protein>
    <submittedName>
        <fullName evidence="1">Uncharacterized protein</fullName>
    </submittedName>
</protein>
<accession>A0ACC4ECD5</accession>
<evidence type="ECO:0000313" key="2">
    <source>
        <dbReference type="Proteomes" id="UP001638806"/>
    </source>
</evidence>
<organism evidence="1 2">
    <name type="scientific">Purpureocillium lilacinum</name>
    <name type="common">Paecilomyces lilacinus</name>
    <dbReference type="NCBI Taxonomy" id="33203"/>
    <lineage>
        <taxon>Eukaryota</taxon>
        <taxon>Fungi</taxon>
        <taxon>Dikarya</taxon>
        <taxon>Ascomycota</taxon>
        <taxon>Pezizomycotina</taxon>
        <taxon>Sordariomycetes</taxon>
        <taxon>Hypocreomycetidae</taxon>
        <taxon>Hypocreales</taxon>
        <taxon>Ophiocordycipitaceae</taxon>
        <taxon>Purpureocillium</taxon>
    </lineage>
</organism>
<keyword evidence="2" id="KW-1185">Reference proteome</keyword>
<sequence length="387" mass="42839">MACERRPAGQQASIHHRFFSAAPAPKALRARHGPGHRTLTRQSTGACRRGRCGEAPSTRRTLLATPPQHACWGNSKPRTTRPLLSGRRRPQPGRYRLADALASDKLDPWSKPLLKLYVYAVIAFLCSTMNGYDGSIFGSLPAMEGFRERFQVEKTGSKLGYISAMYTVGTIASLPVTGPACDFRGRRMGIFVGSIIVIASTILSGLAKNTSQFVAGRFFLGFGVSITRAASSIWIAEISPPNYRGVLTAFYNCTYSVGALLAAGVTRGSVQYGGDVAWQIPVWCQMICPGIVCLSVLTFPESPRWMFANRREEQALAFLTKYHGAGRSDHPLVRLQMDEYRQVITVNGSDKHWWDYSDLYKTRSDRWRMLNALLPLHLGPVLRQCCG</sequence>